<dbReference type="Proteomes" id="UP000004773">
    <property type="component" value="Unassembled WGS sequence"/>
</dbReference>
<dbReference type="AlphaFoldDB" id="A0AA87BB94"/>
<name>A0AA87BB94_9BACL</name>
<dbReference type="EMBL" id="ACRO01000017">
    <property type="protein sequence ID" value="EGF88291.1"/>
    <property type="molecule type" value="Genomic_DNA"/>
</dbReference>
<dbReference type="InterPro" id="IPR029261">
    <property type="entry name" value="Transposase_Znf"/>
</dbReference>
<comment type="caution">
    <text evidence="2">The sequence shown here is derived from an EMBL/GenBank/DDBJ whole genome shotgun (WGS) entry which is preliminary data.</text>
</comment>
<proteinExistence type="predicted"/>
<dbReference type="InterPro" id="IPR047951">
    <property type="entry name" value="Transpos_ISL3"/>
</dbReference>
<protein>
    <recommendedName>
        <fullName evidence="1">Transposase IS204/IS1001/IS1096/IS1165 zinc-finger domain-containing protein</fullName>
    </recommendedName>
</protein>
<accession>A0AA87BB94</accession>
<evidence type="ECO:0000313" key="3">
    <source>
        <dbReference type="Proteomes" id="UP000004773"/>
    </source>
</evidence>
<dbReference type="Pfam" id="PF14690">
    <property type="entry name" value="Zn_ribbon_ISL3"/>
    <property type="match status" value="1"/>
</dbReference>
<dbReference type="PANTHER" id="PTHR33498">
    <property type="entry name" value="TRANSPOSASE FOR INSERTION SEQUENCE ELEMENT IS1557"/>
    <property type="match status" value="1"/>
</dbReference>
<gene>
    <name evidence="2" type="ORF">HMPREF0428_01115</name>
</gene>
<evidence type="ECO:0000259" key="1">
    <source>
        <dbReference type="Pfam" id="PF14690"/>
    </source>
</evidence>
<feature type="non-terminal residue" evidence="2">
    <location>
        <position position="113"/>
    </location>
</feature>
<reference evidence="2 3" key="1">
    <citation type="submission" date="2011-03" db="EMBL/GenBank/DDBJ databases">
        <title>The Genome Sequence of Gemella haemolysans M341.</title>
        <authorList>
            <consortium name="The Broad Institute Genome Sequencing Platform"/>
            <consortium name="The Broad Institute Genome Sequencing Center for Infectious Disease"/>
            <person name="Earl A."/>
            <person name="Ward D."/>
            <person name="Feldgarden M."/>
            <person name="Gevers D."/>
            <person name="Sibley C.D."/>
            <person name="Field T.R."/>
            <person name="Grinwis M."/>
            <person name="Eshaghurshan C.S."/>
            <person name="Surette M.G."/>
            <person name="Young S.K."/>
            <person name="Zeng Q."/>
            <person name="Gargeya S."/>
            <person name="Fitzgerald M."/>
            <person name="Haas B."/>
            <person name="Abouelleil A."/>
            <person name="Alvarado L."/>
            <person name="Arachchi H.M."/>
            <person name="Berlin A."/>
            <person name="Brown A."/>
            <person name="Chapman S.B."/>
            <person name="Chen Z."/>
            <person name="Dunbar C."/>
            <person name="Freedman E."/>
            <person name="Gearin G."/>
            <person name="Gellesch M."/>
            <person name="Goldberg J."/>
            <person name="Griggs A."/>
            <person name="Gujja S."/>
            <person name="Heilman E.R."/>
            <person name="Heiman D."/>
            <person name="Howarth C."/>
            <person name="Larson L."/>
            <person name="Lui A."/>
            <person name="MacDonald P.J.P."/>
            <person name="Mehta T."/>
            <person name="Montmayeur A."/>
            <person name="Murphy C."/>
            <person name="Neiman D."/>
            <person name="Pearson M."/>
            <person name="Priest M."/>
            <person name="Roberts A."/>
            <person name="Saif S."/>
            <person name="Shea T."/>
            <person name="Shenoy N."/>
            <person name="Sisk P."/>
            <person name="Stolte C."/>
            <person name="Sykes S."/>
            <person name="White J."/>
            <person name="Yandava C."/>
            <person name="Wortman J."/>
            <person name="Nusbaum C."/>
            <person name="Birren B."/>
        </authorList>
    </citation>
    <scope>NUCLEOTIDE SEQUENCE [LARGE SCALE GENOMIC DNA]</scope>
    <source>
        <strain evidence="2 3">M341</strain>
    </source>
</reference>
<dbReference type="RefSeq" id="WP_003147218.1">
    <property type="nucleotide sequence ID" value="NZ_GL883583.1"/>
</dbReference>
<feature type="domain" description="Transposase IS204/IS1001/IS1096/IS1165 zinc-finger" evidence="1">
    <location>
        <begin position="45"/>
        <end position="93"/>
    </location>
</feature>
<dbReference type="PANTHER" id="PTHR33498:SF1">
    <property type="entry name" value="TRANSPOSASE FOR INSERTION SEQUENCE ELEMENT IS1557"/>
    <property type="match status" value="1"/>
</dbReference>
<sequence>MSNFITNLLLIKDQNITMDDKLDLINVDGQDTFVFHGTLSYNPKCCTNCGCIKEGNNIVKNGFTDPLKVALLKISECPTYLRLKKQRFKCKECNSKFCAETLFVTKTTAVYLK</sequence>
<evidence type="ECO:0000313" key="2">
    <source>
        <dbReference type="EMBL" id="EGF88291.1"/>
    </source>
</evidence>
<organism evidence="2 3">
    <name type="scientific">Gemella haemolysans M341</name>
    <dbReference type="NCBI Taxonomy" id="562981"/>
    <lineage>
        <taxon>Bacteria</taxon>
        <taxon>Bacillati</taxon>
        <taxon>Bacillota</taxon>
        <taxon>Bacilli</taxon>
        <taxon>Bacillales</taxon>
        <taxon>Gemellaceae</taxon>
        <taxon>Gemella</taxon>
    </lineage>
</organism>